<evidence type="ECO:0000256" key="5">
    <source>
        <dbReference type="ARBA" id="ARBA00023163"/>
    </source>
</evidence>
<dbReference type="SMART" id="SM00347">
    <property type="entry name" value="HTH_MARR"/>
    <property type="match status" value="1"/>
</dbReference>
<comment type="subcellular location">
    <subcellularLocation>
        <location evidence="1">Cytoplasm</location>
    </subcellularLocation>
</comment>
<name>E0NV50_9BACT</name>
<evidence type="ECO:0000313" key="8">
    <source>
        <dbReference type="Proteomes" id="UP000004394"/>
    </source>
</evidence>
<dbReference type="InterPro" id="IPR036388">
    <property type="entry name" value="WH-like_DNA-bd_sf"/>
</dbReference>
<evidence type="ECO:0000256" key="3">
    <source>
        <dbReference type="ARBA" id="ARBA00023015"/>
    </source>
</evidence>
<dbReference type="SUPFAM" id="SSF46785">
    <property type="entry name" value="Winged helix' DNA-binding domain"/>
    <property type="match status" value="1"/>
</dbReference>
<organism evidence="7 8">
    <name type="scientific">Hoylesella marshii DSM 16973 = JCM 13450</name>
    <dbReference type="NCBI Taxonomy" id="862515"/>
    <lineage>
        <taxon>Bacteria</taxon>
        <taxon>Pseudomonadati</taxon>
        <taxon>Bacteroidota</taxon>
        <taxon>Bacteroidia</taxon>
        <taxon>Bacteroidales</taxon>
        <taxon>Prevotellaceae</taxon>
        <taxon>Hoylesella</taxon>
    </lineage>
</organism>
<dbReference type="Proteomes" id="UP000004394">
    <property type="component" value="Unassembled WGS sequence"/>
</dbReference>
<keyword evidence="3" id="KW-0805">Transcription regulation</keyword>
<comment type="caution">
    <text evidence="7">The sequence shown here is derived from an EMBL/GenBank/DDBJ whole genome shotgun (WGS) entry which is preliminary data.</text>
</comment>
<dbReference type="PANTHER" id="PTHR33164:SF5">
    <property type="entry name" value="ORGANIC HYDROPEROXIDE RESISTANCE TRANSCRIPTIONAL REGULATOR"/>
    <property type="match status" value="1"/>
</dbReference>
<dbReference type="InterPro" id="IPR039422">
    <property type="entry name" value="MarR/SlyA-like"/>
</dbReference>
<dbReference type="EMBL" id="AEEI01000056">
    <property type="protein sequence ID" value="EFM01048.1"/>
    <property type="molecule type" value="Genomic_DNA"/>
</dbReference>
<dbReference type="Gene3D" id="1.10.10.10">
    <property type="entry name" value="Winged helix-like DNA-binding domain superfamily/Winged helix DNA-binding domain"/>
    <property type="match status" value="1"/>
</dbReference>
<keyword evidence="5" id="KW-0804">Transcription</keyword>
<dbReference type="BioCyc" id="PMAR862515-HMP:GMOO-2085-MONOMER"/>
<sequence>MYAVSRLIIQAYRPYLSKLGITYSQYLVLMVLWENDAQPVNDIAKKLFLETNTVTPLIQRMEKMGLLTRTRGRRDERQRIVSLTPAGIEMQERAKDVPNCMVDTLRSHRLSDATWQGLIPVLDEMIAKLNPNRS</sequence>
<dbReference type="InterPro" id="IPR036390">
    <property type="entry name" value="WH_DNA-bd_sf"/>
</dbReference>
<dbReference type="InterPro" id="IPR055166">
    <property type="entry name" value="Transc_reg_Sar_Rot_HTH"/>
</dbReference>
<dbReference type="GO" id="GO:0003677">
    <property type="term" value="F:DNA binding"/>
    <property type="evidence" value="ECO:0007669"/>
    <property type="project" value="UniProtKB-KW"/>
</dbReference>
<keyword evidence="4" id="KW-0238">DNA-binding</keyword>
<gene>
    <name evidence="7" type="ORF">HMPREF0658_2055</name>
</gene>
<dbReference type="AlphaFoldDB" id="E0NV50"/>
<evidence type="ECO:0000259" key="6">
    <source>
        <dbReference type="PROSITE" id="PS50995"/>
    </source>
</evidence>
<dbReference type="eggNOG" id="COG1846">
    <property type="taxonomic scope" value="Bacteria"/>
</dbReference>
<dbReference type="HOGENOM" id="CLU_083287_3_2_10"/>
<dbReference type="STRING" id="862515.HMPREF0658_2055"/>
<dbReference type="GO" id="GO:0003700">
    <property type="term" value="F:DNA-binding transcription factor activity"/>
    <property type="evidence" value="ECO:0007669"/>
    <property type="project" value="InterPro"/>
</dbReference>
<keyword evidence="8" id="KW-1185">Reference proteome</keyword>
<dbReference type="GO" id="GO:0005737">
    <property type="term" value="C:cytoplasm"/>
    <property type="evidence" value="ECO:0007669"/>
    <property type="project" value="UniProtKB-SubCell"/>
</dbReference>
<feature type="domain" description="HTH marR-type" evidence="6">
    <location>
        <begin position="1"/>
        <end position="127"/>
    </location>
</feature>
<dbReference type="PROSITE" id="PS50995">
    <property type="entry name" value="HTH_MARR_2"/>
    <property type="match status" value="1"/>
</dbReference>
<evidence type="ECO:0000313" key="7">
    <source>
        <dbReference type="EMBL" id="EFM01048.1"/>
    </source>
</evidence>
<keyword evidence="2" id="KW-0963">Cytoplasm</keyword>
<evidence type="ECO:0000256" key="2">
    <source>
        <dbReference type="ARBA" id="ARBA00022490"/>
    </source>
</evidence>
<protein>
    <submittedName>
        <fullName evidence="7">Transcriptional regulator, MarR family</fullName>
    </submittedName>
</protein>
<proteinExistence type="predicted"/>
<evidence type="ECO:0000256" key="1">
    <source>
        <dbReference type="ARBA" id="ARBA00004496"/>
    </source>
</evidence>
<evidence type="ECO:0000256" key="4">
    <source>
        <dbReference type="ARBA" id="ARBA00023125"/>
    </source>
</evidence>
<dbReference type="InterPro" id="IPR000835">
    <property type="entry name" value="HTH_MarR-typ"/>
</dbReference>
<dbReference type="Pfam" id="PF22381">
    <property type="entry name" value="Staph_reg_Sar_Rot"/>
    <property type="match status" value="1"/>
</dbReference>
<accession>E0NV50</accession>
<dbReference type="PANTHER" id="PTHR33164">
    <property type="entry name" value="TRANSCRIPTIONAL REGULATOR, MARR FAMILY"/>
    <property type="match status" value="1"/>
</dbReference>
<dbReference type="GO" id="GO:0006950">
    <property type="term" value="P:response to stress"/>
    <property type="evidence" value="ECO:0007669"/>
    <property type="project" value="TreeGrafter"/>
</dbReference>
<reference evidence="7" key="1">
    <citation type="submission" date="2010-07" db="EMBL/GenBank/DDBJ databases">
        <authorList>
            <person name="Muzny D."/>
            <person name="Qin X."/>
            <person name="Deng J."/>
            <person name="Jiang H."/>
            <person name="Liu Y."/>
            <person name="Qu J."/>
            <person name="Song X.-Z."/>
            <person name="Zhang L."/>
            <person name="Thornton R."/>
            <person name="Coyle M."/>
            <person name="Francisco L."/>
            <person name="Jackson L."/>
            <person name="Javaid M."/>
            <person name="Korchina V."/>
            <person name="Kovar C."/>
            <person name="Mata R."/>
            <person name="Mathew T."/>
            <person name="Ngo R."/>
            <person name="Nguyen L."/>
            <person name="Nguyen N."/>
            <person name="Okwuonu G."/>
            <person name="Ongeri F."/>
            <person name="Pham C."/>
            <person name="Simmons D."/>
            <person name="Wilczek-Boney K."/>
            <person name="Hale W."/>
            <person name="Jakkamsetti A."/>
            <person name="Pham P."/>
            <person name="Ruth R."/>
            <person name="San Lucas F."/>
            <person name="Warren J."/>
            <person name="Zhang J."/>
            <person name="Zhao Z."/>
            <person name="Zhou C."/>
            <person name="Zhu D."/>
            <person name="Lee S."/>
            <person name="Bess C."/>
            <person name="Blankenburg K."/>
            <person name="Forbes L."/>
            <person name="Fu Q."/>
            <person name="Gubbala S."/>
            <person name="Hirani K."/>
            <person name="Jayaseelan J.C."/>
            <person name="Lara F."/>
            <person name="Munidasa M."/>
            <person name="Palculict T."/>
            <person name="Patil S."/>
            <person name="Pu L.-L."/>
            <person name="Saada N."/>
            <person name="Tang L."/>
            <person name="Weissenberger G."/>
            <person name="Zhu Y."/>
            <person name="Hemphill L."/>
            <person name="Shang Y."/>
            <person name="Youmans B."/>
            <person name="Ayvaz T."/>
            <person name="Ross M."/>
            <person name="Santibanez J."/>
            <person name="Aqrawi P."/>
            <person name="Gross S."/>
            <person name="Joshi V."/>
            <person name="Fowler G."/>
            <person name="Nazareth L."/>
            <person name="Reid J."/>
            <person name="Worley K."/>
            <person name="Petrosino J."/>
            <person name="Highlander S."/>
            <person name="Gibbs R."/>
        </authorList>
    </citation>
    <scope>NUCLEOTIDE SEQUENCE [LARGE SCALE GENOMIC DNA]</scope>
    <source>
        <strain evidence="7">DSM 16973</strain>
    </source>
</reference>